<feature type="region of interest" description="Disordered" evidence="1">
    <location>
        <begin position="134"/>
        <end position="249"/>
    </location>
</feature>
<feature type="compositionally biased region" description="Basic and acidic residues" evidence="1">
    <location>
        <begin position="171"/>
        <end position="183"/>
    </location>
</feature>
<proteinExistence type="predicted"/>
<evidence type="ECO:0000313" key="3">
    <source>
        <dbReference type="Proteomes" id="UP000634136"/>
    </source>
</evidence>
<reference evidence="2" key="1">
    <citation type="submission" date="2020-09" db="EMBL/GenBank/DDBJ databases">
        <title>Genome-Enabled Discovery of Anthraquinone Biosynthesis in Senna tora.</title>
        <authorList>
            <person name="Kang S.-H."/>
            <person name="Pandey R.P."/>
            <person name="Lee C.-M."/>
            <person name="Sim J.-S."/>
            <person name="Jeong J.-T."/>
            <person name="Choi B.-S."/>
            <person name="Jung M."/>
            <person name="Ginzburg D."/>
            <person name="Zhao K."/>
            <person name="Won S.Y."/>
            <person name="Oh T.-J."/>
            <person name="Yu Y."/>
            <person name="Kim N.-H."/>
            <person name="Lee O.R."/>
            <person name="Lee T.-H."/>
            <person name="Bashyal P."/>
            <person name="Kim T.-S."/>
            <person name="Lee W.-H."/>
            <person name="Kawkins C."/>
            <person name="Kim C.-K."/>
            <person name="Kim J.S."/>
            <person name="Ahn B.O."/>
            <person name="Rhee S.Y."/>
            <person name="Sohng J.K."/>
        </authorList>
    </citation>
    <scope>NUCLEOTIDE SEQUENCE</scope>
    <source>
        <tissue evidence="2">Leaf</tissue>
    </source>
</reference>
<accession>A0A834TBH0</accession>
<evidence type="ECO:0000313" key="2">
    <source>
        <dbReference type="EMBL" id="KAF7817817.1"/>
    </source>
</evidence>
<feature type="region of interest" description="Disordered" evidence="1">
    <location>
        <begin position="270"/>
        <end position="307"/>
    </location>
</feature>
<feature type="compositionally biased region" description="Basic and acidic residues" evidence="1">
    <location>
        <begin position="7"/>
        <end position="17"/>
    </location>
</feature>
<feature type="compositionally biased region" description="Polar residues" evidence="1">
    <location>
        <begin position="235"/>
        <end position="246"/>
    </location>
</feature>
<protein>
    <submittedName>
        <fullName evidence="2">Uncharacterized protein</fullName>
    </submittedName>
</protein>
<feature type="compositionally biased region" description="Polar residues" evidence="1">
    <location>
        <begin position="150"/>
        <end position="163"/>
    </location>
</feature>
<feature type="compositionally biased region" description="Basic and acidic residues" evidence="1">
    <location>
        <begin position="223"/>
        <end position="232"/>
    </location>
</feature>
<sequence>MDPPKTGVDEASPKPMEESPQAKSKSEEEIPSLIPETEGEPTKSNRRALWGANPTSPQSYKEKLMGVNGRDKDFFDLEDEDMVYESSEEEQEDAQNMDEDFLCPELVKNNTQIQVVGDIKRVEVGEEAFGPWMIVQPNRRRRQKPQNKNIQPATNQNPVSTGSRFEAISNEDMRDMEIDRQGDPKSNQQIPQTENNILIHEEPREDVDPTPENRQKAPKGKQRKPENHDMGSRKLSLSSQVPNQNKKTVRTPIGKCQYHILVTSVGTKNLTTPGSKSQAKGLNINPKAPTKHPTKSLKEREEEDARMEEHLRVMRILEKQEKEAVT</sequence>
<comment type="caution">
    <text evidence="2">The sequence shown here is derived from an EMBL/GenBank/DDBJ whole genome shotgun (WGS) entry which is preliminary data.</text>
</comment>
<feature type="compositionally biased region" description="Polar residues" evidence="1">
    <location>
        <begin position="184"/>
        <end position="196"/>
    </location>
</feature>
<name>A0A834TBH0_9FABA</name>
<keyword evidence="3" id="KW-1185">Reference proteome</keyword>
<dbReference type="Proteomes" id="UP000634136">
    <property type="component" value="Unassembled WGS sequence"/>
</dbReference>
<gene>
    <name evidence="2" type="ORF">G2W53_023272</name>
</gene>
<evidence type="ECO:0000256" key="1">
    <source>
        <dbReference type="SAM" id="MobiDB-lite"/>
    </source>
</evidence>
<dbReference type="EMBL" id="JAAIUW010000008">
    <property type="protein sequence ID" value="KAF7817817.1"/>
    <property type="molecule type" value="Genomic_DNA"/>
</dbReference>
<feature type="compositionally biased region" description="Polar residues" evidence="1">
    <location>
        <begin position="270"/>
        <end position="280"/>
    </location>
</feature>
<organism evidence="2 3">
    <name type="scientific">Senna tora</name>
    <dbReference type="NCBI Taxonomy" id="362788"/>
    <lineage>
        <taxon>Eukaryota</taxon>
        <taxon>Viridiplantae</taxon>
        <taxon>Streptophyta</taxon>
        <taxon>Embryophyta</taxon>
        <taxon>Tracheophyta</taxon>
        <taxon>Spermatophyta</taxon>
        <taxon>Magnoliopsida</taxon>
        <taxon>eudicotyledons</taxon>
        <taxon>Gunneridae</taxon>
        <taxon>Pentapetalae</taxon>
        <taxon>rosids</taxon>
        <taxon>fabids</taxon>
        <taxon>Fabales</taxon>
        <taxon>Fabaceae</taxon>
        <taxon>Caesalpinioideae</taxon>
        <taxon>Cassia clade</taxon>
        <taxon>Senna</taxon>
    </lineage>
</organism>
<feature type="region of interest" description="Disordered" evidence="1">
    <location>
        <begin position="1"/>
        <end position="62"/>
    </location>
</feature>
<feature type="compositionally biased region" description="Basic and acidic residues" evidence="1">
    <location>
        <begin position="199"/>
        <end position="215"/>
    </location>
</feature>
<dbReference type="AlphaFoldDB" id="A0A834TBH0"/>